<name>A0AAD9B0G1_DISEL</name>
<dbReference type="PROSITE" id="PS51858">
    <property type="entry name" value="PPPDE"/>
    <property type="match status" value="1"/>
</dbReference>
<dbReference type="GO" id="GO:0008233">
    <property type="term" value="F:peptidase activity"/>
    <property type="evidence" value="ECO:0007669"/>
    <property type="project" value="UniProtKB-KW"/>
</dbReference>
<accession>A0AAD9B0G1</accession>
<comment type="caution">
    <text evidence="8">The sequence shown here is derived from an EMBL/GenBank/DDBJ whole genome shotgun (WGS) entry which is preliminary data.</text>
</comment>
<organism evidence="8 9">
    <name type="scientific">Dissostichus eleginoides</name>
    <name type="common">Patagonian toothfish</name>
    <name type="synonym">Dissostichus amissus</name>
    <dbReference type="NCBI Taxonomy" id="100907"/>
    <lineage>
        <taxon>Eukaryota</taxon>
        <taxon>Metazoa</taxon>
        <taxon>Chordata</taxon>
        <taxon>Craniata</taxon>
        <taxon>Vertebrata</taxon>
        <taxon>Euteleostomi</taxon>
        <taxon>Actinopterygii</taxon>
        <taxon>Neopterygii</taxon>
        <taxon>Teleostei</taxon>
        <taxon>Neoteleostei</taxon>
        <taxon>Acanthomorphata</taxon>
        <taxon>Eupercaria</taxon>
        <taxon>Perciformes</taxon>
        <taxon>Notothenioidei</taxon>
        <taxon>Nototheniidae</taxon>
        <taxon>Dissostichus</taxon>
    </lineage>
</organism>
<dbReference type="GO" id="GO:0019887">
    <property type="term" value="F:protein kinase regulator activity"/>
    <property type="evidence" value="ECO:0007669"/>
    <property type="project" value="TreeGrafter"/>
</dbReference>
<comment type="similarity">
    <text evidence="1">Belongs to the DeSI family.</text>
</comment>
<dbReference type="InterPro" id="IPR042266">
    <property type="entry name" value="PPPDE_sf"/>
</dbReference>
<feature type="compositionally biased region" description="Basic and acidic residues" evidence="6">
    <location>
        <begin position="514"/>
        <end position="523"/>
    </location>
</feature>
<feature type="region of interest" description="Disordered" evidence="6">
    <location>
        <begin position="494"/>
        <end position="640"/>
    </location>
</feature>
<keyword evidence="4" id="KW-0378">Hydrolase</keyword>
<evidence type="ECO:0000256" key="3">
    <source>
        <dbReference type="ARBA" id="ARBA00022670"/>
    </source>
</evidence>
<evidence type="ECO:0000256" key="4">
    <source>
        <dbReference type="ARBA" id="ARBA00022801"/>
    </source>
</evidence>
<dbReference type="GO" id="GO:0016301">
    <property type="term" value="F:kinase activity"/>
    <property type="evidence" value="ECO:0007669"/>
    <property type="project" value="UniProtKB-KW"/>
</dbReference>
<feature type="region of interest" description="Disordered" evidence="6">
    <location>
        <begin position="239"/>
        <end position="274"/>
    </location>
</feature>
<dbReference type="InterPro" id="IPR057092">
    <property type="entry name" value="SAM_KIDINS220"/>
</dbReference>
<sequence>MDQTESYPVKLYIYDMSRGMARQLSPLMLGRQLDGIWHTAIVIHGKEFFFVGQGINNCPPGSTPLGQPGSVVDLGSTEVSAELFMDYLMSLAVSTYGRDKYNLFEHNCNTFSDEVAQFLTGKKIPSYITDLPSEVLSTPFGQILRPLLDSISVNPGGSNITGQRVSRNIPTTKDVEPLLEIDGDVRSFEVFLSSRTPVLTARDIRTFLPCTVNLDPKLREIIADVRAAREQVNMGGVPYPAPPLQEAAPRPSSMYSQVSSPGGGGGPPLPHSSFYSGLAGPQHPFYNRPYFPHHLYQQQRPLMVPHLHLQPPHLHLQPPHLHLQPPHLQPPHKPGRHTCAAPGSIPPVLLSSMTTEGVCERVHLIEGIDQSMMGNYSATIRKCNIDELKKEMNMNFGDWQLFRASVLEMRSMESQLLHEEAASEQGSTQAPPPDASIFSFNLSFEDLSSDEPPRAGNTPWTESSSLDVSRLTDRQQDEYRSAYEEYVSQMAQTELSGAERPVQPQPVQFLSSSESREDTEGRRATFGKRTGAGKHTTTTTDNNNPDLDPIREEDEKNSEHTAGARGRSYKKIEEDEELKKITAMKGKDFLSDATLDKKDSSDSGVRSNESSPNHSLQDEEAELEEDRKRGGVPGGVPGVLQDVRMSICSEDCSLMASSPEDSWSFNLNS</sequence>
<feature type="compositionally biased region" description="Polar residues" evidence="6">
    <location>
        <begin position="602"/>
        <end position="615"/>
    </location>
</feature>
<feature type="non-terminal residue" evidence="8">
    <location>
        <position position="669"/>
    </location>
</feature>
<dbReference type="PANTHER" id="PTHR24116:SF2">
    <property type="entry name" value="KINASE D-INTERACTING SUBSTRATE OF 220 KDA B"/>
    <property type="match status" value="1"/>
</dbReference>
<dbReference type="GO" id="GO:0006508">
    <property type="term" value="P:proteolysis"/>
    <property type="evidence" value="ECO:0007669"/>
    <property type="project" value="UniProtKB-KW"/>
</dbReference>
<dbReference type="EMBL" id="JASDAP010000489">
    <property type="protein sequence ID" value="KAK1874682.1"/>
    <property type="molecule type" value="Genomic_DNA"/>
</dbReference>
<dbReference type="Pfam" id="PF05903">
    <property type="entry name" value="Peptidase_C97"/>
    <property type="match status" value="1"/>
</dbReference>
<evidence type="ECO:0000256" key="5">
    <source>
        <dbReference type="ARBA" id="ARBA00047409"/>
    </source>
</evidence>
<protein>
    <recommendedName>
        <fullName evidence="2">palmitoyl-protein hydrolase</fullName>
        <ecNumber evidence="2">3.1.2.22</ecNumber>
    </recommendedName>
</protein>
<feature type="compositionally biased region" description="Basic and acidic residues" evidence="6">
    <location>
        <begin position="570"/>
        <end position="601"/>
    </location>
</feature>
<keyword evidence="8" id="KW-0418">Kinase</keyword>
<gene>
    <name evidence="8" type="ORF">KUDE01_006907</name>
</gene>
<evidence type="ECO:0000256" key="1">
    <source>
        <dbReference type="ARBA" id="ARBA00008140"/>
    </source>
</evidence>
<dbReference type="Gene3D" id="3.90.1720.30">
    <property type="entry name" value="PPPDE domains"/>
    <property type="match status" value="1"/>
</dbReference>
<feature type="region of interest" description="Disordered" evidence="6">
    <location>
        <begin position="417"/>
        <end position="473"/>
    </location>
</feature>
<reference evidence="8" key="1">
    <citation type="submission" date="2023-04" db="EMBL/GenBank/DDBJ databases">
        <title>Chromosome-level genome of Chaenocephalus aceratus.</title>
        <authorList>
            <person name="Park H."/>
        </authorList>
    </citation>
    <scope>NUCLEOTIDE SEQUENCE</scope>
    <source>
        <strain evidence="8">DE</strain>
        <tissue evidence="8">Muscle</tissue>
    </source>
</reference>
<dbReference type="GO" id="GO:0030165">
    <property type="term" value="F:PDZ domain binding"/>
    <property type="evidence" value="ECO:0007669"/>
    <property type="project" value="TreeGrafter"/>
</dbReference>
<feature type="compositionally biased region" description="Low complexity" evidence="6">
    <location>
        <begin position="536"/>
        <end position="547"/>
    </location>
</feature>
<dbReference type="PANTHER" id="PTHR24116">
    <property type="entry name" value="KINASE D-INTERACTING SUBSTRATE OF 220 KDA"/>
    <property type="match status" value="1"/>
</dbReference>
<dbReference type="Proteomes" id="UP001228049">
    <property type="component" value="Unassembled WGS sequence"/>
</dbReference>
<comment type="catalytic activity">
    <reaction evidence="5">
        <text>S-hexadecanoyl-L-cysteinyl-[protein] + H2O = L-cysteinyl-[protein] + hexadecanoate + H(+)</text>
        <dbReference type="Rhea" id="RHEA:19233"/>
        <dbReference type="Rhea" id="RHEA-COMP:10131"/>
        <dbReference type="Rhea" id="RHEA-COMP:11032"/>
        <dbReference type="ChEBI" id="CHEBI:7896"/>
        <dbReference type="ChEBI" id="CHEBI:15377"/>
        <dbReference type="ChEBI" id="CHEBI:15378"/>
        <dbReference type="ChEBI" id="CHEBI:29950"/>
        <dbReference type="ChEBI" id="CHEBI:74151"/>
        <dbReference type="EC" id="3.1.2.22"/>
    </reaction>
    <physiologicalReaction direction="left-to-right" evidence="5">
        <dbReference type="Rhea" id="RHEA:19234"/>
    </physiologicalReaction>
</comment>
<keyword evidence="3" id="KW-0645">Protease</keyword>
<feature type="domain" description="PPPDE" evidence="7">
    <location>
        <begin position="7"/>
        <end position="149"/>
    </location>
</feature>
<dbReference type="GO" id="GO:0008474">
    <property type="term" value="F:palmitoyl-(protein) hydrolase activity"/>
    <property type="evidence" value="ECO:0007669"/>
    <property type="project" value="UniProtKB-EC"/>
</dbReference>
<keyword evidence="8" id="KW-0808">Transferase</keyword>
<dbReference type="AlphaFoldDB" id="A0AAD9B0G1"/>
<dbReference type="Pfam" id="PF23307">
    <property type="entry name" value="SAM_KIDINS220"/>
    <property type="match status" value="1"/>
</dbReference>
<evidence type="ECO:0000313" key="8">
    <source>
        <dbReference type="EMBL" id="KAK1874682.1"/>
    </source>
</evidence>
<dbReference type="SMART" id="SM01179">
    <property type="entry name" value="DUF862"/>
    <property type="match status" value="1"/>
</dbReference>
<feature type="region of interest" description="Disordered" evidence="6">
    <location>
        <begin position="319"/>
        <end position="338"/>
    </location>
</feature>
<feature type="compositionally biased region" description="Basic and acidic residues" evidence="6">
    <location>
        <begin position="548"/>
        <end position="559"/>
    </location>
</feature>
<feature type="compositionally biased region" description="Polar residues" evidence="6">
    <location>
        <begin position="458"/>
        <end position="467"/>
    </location>
</feature>
<keyword evidence="9" id="KW-1185">Reference proteome</keyword>
<evidence type="ECO:0000313" key="9">
    <source>
        <dbReference type="Proteomes" id="UP001228049"/>
    </source>
</evidence>
<proteinExistence type="inferred from homology"/>
<evidence type="ECO:0000259" key="7">
    <source>
        <dbReference type="PROSITE" id="PS51858"/>
    </source>
</evidence>
<evidence type="ECO:0000256" key="2">
    <source>
        <dbReference type="ARBA" id="ARBA00012423"/>
    </source>
</evidence>
<dbReference type="InterPro" id="IPR008580">
    <property type="entry name" value="PPPDE_dom"/>
</dbReference>
<dbReference type="InterPro" id="IPR052771">
    <property type="entry name" value="Neurotrophin_sig_adaptor"/>
</dbReference>
<evidence type="ECO:0000256" key="6">
    <source>
        <dbReference type="SAM" id="MobiDB-lite"/>
    </source>
</evidence>
<dbReference type="EC" id="3.1.2.22" evidence="2"/>